<dbReference type="KEGG" id="ant:Arnit_0946"/>
<feature type="transmembrane region" description="Helical" evidence="5">
    <location>
        <begin position="105"/>
        <end position="127"/>
    </location>
</feature>
<comment type="subcellular location">
    <subcellularLocation>
        <location evidence="1">Membrane</location>
        <topology evidence="1">Multi-pass membrane protein</topology>
    </subcellularLocation>
</comment>
<dbReference type="HOGENOM" id="CLU_115323_2_0_7"/>
<dbReference type="InterPro" id="IPR032808">
    <property type="entry name" value="DoxX"/>
</dbReference>
<evidence type="ECO:0000313" key="6">
    <source>
        <dbReference type="EMBL" id="ADG92610.1"/>
    </source>
</evidence>
<reference evidence="6 7" key="1">
    <citation type="journal article" date="2010" name="Stand. Genomic Sci.">
        <title>Complete genome sequence of Arcobacter nitrofigilis type strain (CI).</title>
        <authorList>
            <person name="Pati A."/>
            <person name="Gronow S."/>
            <person name="Lapidus A."/>
            <person name="Copeland A."/>
            <person name="Glavina Del Rio T."/>
            <person name="Nolan M."/>
            <person name="Lucas S."/>
            <person name="Tice H."/>
            <person name="Cheng J.F."/>
            <person name="Han C."/>
            <person name="Chertkov O."/>
            <person name="Bruce D."/>
            <person name="Tapia R."/>
            <person name="Goodwin L."/>
            <person name="Pitluck S."/>
            <person name="Liolios K."/>
            <person name="Ivanova N."/>
            <person name="Mavromatis K."/>
            <person name="Chen A."/>
            <person name="Palaniappan K."/>
            <person name="Land M."/>
            <person name="Hauser L."/>
            <person name="Chang Y.J."/>
            <person name="Jeffries C.D."/>
            <person name="Detter J.C."/>
            <person name="Rohde M."/>
            <person name="Goker M."/>
            <person name="Bristow J."/>
            <person name="Eisen J.A."/>
            <person name="Markowitz V."/>
            <person name="Hugenholtz P."/>
            <person name="Klenk H.P."/>
            <person name="Kyrpides N.C."/>
        </authorList>
    </citation>
    <scope>NUCLEOTIDE SEQUENCE [LARGE SCALE GENOMIC DNA]</scope>
    <source>
        <strain evidence="7">ATCC 33309 / DSM 7299 / CCUG 15893 / LMG 7604 / NCTC 12251 / CI</strain>
    </source>
</reference>
<dbReference type="AlphaFoldDB" id="D5V328"/>
<name>D5V328_ARCNC</name>
<keyword evidence="7" id="KW-1185">Reference proteome</keyword>
<dbReference type="GO" id="GO:0016020">
    <property type="term" value="C:membrane"/>
    <property type="evidence" value="ECO:0007669"/>
    <property type="project" value="UniProtKB-SubCell"/>
</dbReference>
<evidence type="ECO:0000256" key="1">
    <source>
        <dbReference type="ARBA" id="ARBA00004141"/>
    </source>
</evidence>
<evidence type="ECO:0000256" key="4">
    <source>
        <dbReference type="ARBA" id="ARBA00023136"/>
    </source>
</evidence>
<dbReference type="Proteomes" id="UP000000939">
    <property type="component" value="Chromosome"/>
</dbReference>
<sequence>MEKTIKLIRVSLGIIFLWYGMLKFFPQLSPAENLAITTIHKLFFGLINDTLSIKLLAIWEVTVGIGFIFGIYTRYVVVLFLAHMICTFTPLFILPDISFTHAPYAFTLVGQYIVKNVVFILAGILIYQNEINQKKEVKAV</sequence>
<feature type="transmembrane region" description="Helical" evidence="5">
    <location>
        <begin position="7"/>
        <end position="25"/>
    </location>
</feature>
<dbReference type="RefSeq" id="WP_013134755.1">
    <property type="nucleotide sequence ID" value="NC_014166.1"/>
</dbReference>
<dbReference type="EMBL" id="CP001999">
    <property type="protein sequence ID" value="ADG92610.1"/>
    <property type="molecule type" value="Genomic_DNA"/>
</dbReference>
<evidence type="ECO:0000256" key="2">
    <source>
        <dbReference type="ARBA" id="ARBA00022692"/>
    </source>
</evidence>
<accession>D5V328</accession>
<protein>
    <recommendedName>
        <fullName evidence="8">Doxx family protein</fullName>
    </recommendedName>
</protein>
<evidence type="ECO:0000256" key="5">
    <source>
        <dbReference type="SAM" id="Phobius"/>
    </source>
</evidence>
<keyword evidence="2 5" id="KW-0812">Transmembrane</keyword>
<feature type="transmembrane region" description="Helical" evidence="5">
    <location>
        <begin position="51"/>
        <end position="69"/>
    </location>
</feature>
<keyword evidence="4 5" id="KW-0472">Membrane</keyword>
<feature type="transmembrane region" description="Helical" evidence="5">
    <location>
        <begin position="76"/>
        <end position="93"/>
    </location>
</feature>
<dbReference type="OrthoDB" id="265224at2"/>
<evidence type="ECO:0008006" key="8">
    <source>
        <dbReference type="Google" id="ProtNLM"/>
    </source>
</evidence>
<dbReference type="STRING" id="572480.Arnit_0946"/>
<evidence type="ECO:0000256" key="3">
    <source>
        <dbReference type="ARBA" id="ARBA00022989"/>
    </source>
</evidence>
<keyword evidence="3 5" id="KW-1133">Transmembrane helix</keyword>
<evidence type="ECO:0000313" key="7">
    <source>
        <dbReference type="Proteomes" id="UP000000939"/>
    </source>
</evidence>
<dbReference type="eggNOG" id="ENOG5032TQ3">
    <property type="taxonomic scope" value="Bacteria"/>
</dbReference>
<gene>
    <name evidence="6" type="ordered locus">Arnit_0946</name>
</gene>
<organism evidence="6 7">
    <name type="scientific">Arcobacter nitrofigilis (strain ATCC 33309 / DSM 7299 / CCUG 15893 / LMG 7604 / NCTC 12251 / CI)</name>
    <name type="common">Campylobacter nitrofigilis</name>
    <dbReference type="NCBI Taxonomy" id="572480"/>
    <lineage>
        <taxon>Bacteria</taxon>
        <taxon>Pseudomonadati</taxon>
        <taxon>Campylobacterota</taxon>
        <taxon>Epsilonproteobacteria</taxon>
        <taxon>Campylobacterales</taxon>
        <taxon>Arcobacteraceae</taxon>
        <taxon>Arcobacter</taxon>
    </lineage>
</organism>
<proteinExistence type="predicted"/>
<dbReference type="Pfam" id="PF07681">
    <property type="entry name" value="DoxX"/>
    <property type="match status" value="1"/>
</dbReference>